<keyword evidence="2" id="KW-1185">Reference proteome</keyword>
<gene>
    <name evidence="1" type="ORF">GCM10010912_50730</name>
</gene>
<proteinExistence type="predicted"/>
<sequence length="112" mass="13140">MNNSLERKITELSWRDPSFAELIETNPHQALAQIGVEVPEGDKLDIRRQRRDTLYYVIPPYSEEPDKPDIVINQMDLWQSAELFVWIMPQKLKVQLLAMRQSYRRNAPNGST</sequence>
<dbReference type="RefSeq" id="WP_189029862.1">
    <property type="nucleotide sequence ID" value="NZ_BMKR01000029.1"/>
</dbReference>
<dbReference type="EMBL" id="BMKR01000029">
    <property type="protein sequence ID" value="GGF99770.1"/>
    <property type="molecule type" value="Genomic_DNA"/>
</dbReference>
<comment type="caution">
    <text evidence="1">The sequence shown here is derived from an EMBL/GenBank/DDBJ whole genome shotgun (WGS) entry which is preliminary data.</text>
</comment>
<dbReference type="InterPro" id="IPR036648">
    <property type="entry name" value="CN_Hdrase_a/SCN_Hdrase_g_sf"/>
</dbReference>
<dbReference type="AlphaFoldDB" id="A0A917FQH9"/>
<organism evidence="1 2">
    <name type="scientific">Paenibacillus albidus</name>
    <dbReference type="NCBI Taxonomy" id="2041023"/>
    <lineage>
        <taxon>Bacteria</taxon>
        <taxon>Bacillati</taxon>
        <taxon>Bacillota</taxon>
        <taxon>Bacilli</taxon>
        <taxon>Bacillales</taxon>
        <taxon>Paenibacillaceae</taxon>
        <taxon>Paenibacillus</taxon>
    </lineage>
</organism>
<evidence type="ECO:0000313" key="2">
    <source>
        <dbReference type="Proteomes" id="UP000637643"/>
    </source>
</evidence>
<reference evidence="1" key="2">
    <citation type="submission" date="2020-09" db="EMBL/GenBank/DDBJ databases">
        <authorList>
            <person name="Sun Q."/>
            <person name="Zhou Y."/>
        </authorList>
    </citation>
    <scope>NUCLEOTIDE SEQUENCE</scope>
    <source>
        <strain evidence="1">CGMCC 1.16134</strain>
    </source>
</reference>
<dbReference type="GO" id="GO:0046914">
    <property type="term" value="F:transition metal ion binding"/>
    <property type="evidence" value="ECO:0007669"/>
    <property type="project" value="InterPro"/>
</dbReference>
<name>A0A917FQH9_9BACL</name>
<reference evidence="1" key="1">
    <citation type="journal article" date="2014" name="Int. J. Syst. Evol. Microbiol.">
        <title>Complete genome sequence of Corynebacterium casei LMG S-19264T (=DSM 44701T), isolated from a smear-ripened cheese.</title>
        <authorList>
            <consortium name="US DOE Joint Genome Institute (JGI-PGF)"/>
            <person name="Walter F."/>
            <person name="Albersmeier A."/>
            <person name="Kalinowski J."/>
            <person name="Ruckert C."/>
        </authorList>
    </citation>
    <scope>NUCLEOTIDE SEQUENCE</scope>
    <source>
        <strain evidence="1">CGMCC 1.16134</strain>
    </source>
</reference>
<evidence type="ECO:0008006" key="3">
    <source>
        <dbReference type="Google" id="ProtNLM"/>
    </source>
</evidence>
<dbReference type="GO" id="GO:0003824">
    <property type="term" value="F:catalytic activity"/>
    <property type="evidence" value="ECO:0007669"/>
    <property type="project" value="InterPro"/>
</dbReference>
<dbReference type="SUPFAM" id="SSF56209">
    <property type="entry name" value="Nitrile hydratase alpha chain"/>
    <property type="match status" value="1"/>
</dbReference>
<protein>
    <recommendedName>
        <fullName evidence="3">NHLP leader peptide family natural product</fullName>
    </recommendedName>
</protein>
<dbReference type="Gene3D" id="3.90.330.10">
    <property type="entry name" value="Nitrile hydratase alpha /Thiocyanate hydrolase gamma"/>
    <property type="match status" value="1"/>
</dbReference>
<accession>A0A917FQH9</accession>
<evidence type="ECO:0000313" key="1">
    <source>
        <dbReference type="EMBL" id="GGF99770.1"/>
    </source>
</evidence>
<dbReference type="Proteomes" id="UP000637643">
    <property type="component" value="Unassembled WGS sequence"/>
</dbReference>